<feature type="chain" id="PRO_5002866341" description="O-fucosyltransferase family protein" evidence="1">
    <location>
        <begin position="22"/>
        <end position="438"/>
    </location>
</feature>
<accession>B8C6J1</accession>
<dbReference type="PaxDb" id="35128-Thaps7444"/>
<evidence type="ECO:0008006" key="4">
    <source>
        <dbReference type="Google" id="ProtNLM"/>
    </source>
</evidence>
<proteinExistence type="predicted"/>
<organism evidence="2 3">
    <name type="scientific">Thalassiosira pseudonana</name>
    <name type="common">Marine diatom</name>
    <name type="synonym">Cyclotella nana</name>
    <dbReference type="NCBI Taxonomy" id="35128"/>
    <lineage>
        <taxon>Eukaryota</taxon>
        <taxon>Sar</taxon>
        <taxon>Stramenopiles</taxon>
        <taxon>Ochrophyta</taxon>
        <taxon>Bacillariophyta</taxon>
        <taxon>Coscinodiscophyceae</taxon>
        <taxon>Thalassiosirophycidae</taxon>
        <taxon>Thalassiosirales</taxon>
        <taxon>Thalassiosiraceae</taxon>
        <taxon>Thalassiosira</taxon>
    </lineage>
</organism>
<evidence type="ECO:0000256" key="1">
    <source>
        <dbReference type="SAM" id="SignalP"/>
    </source>
</evidence>
<evidence type="ECO:0000313" key="2">
    <source>
        <dbReference type="EMBL" id="EED90814.1"/>
    </source>
</evidence>
<dbReference type="Proteomes" id="UP000001449">
    <property type="component" value="Chromosome 8"/>
</dbReference>
<dbReference type="HOGENOM" id="CLU_626289_0_0_1"/>
<reference evidence="2 3" key="1">
    <citation type="journal article" date="2004" name="Science">
        <title>The genome of the diatom Thalassiosira pseudonana: ecology, evolution, and metabolism.</title>
        <authorList>
            <person name="Armbrust E.V."/>
            <person name="Berges J.A."/>
            <person name="Bowler C."/>
            <person name="Green B.R."/>
            <person name="Martinez D."/>
            <person name="Putnam N.H."/>
            <person name="Zhou S."/>
            <person name="Allen A.E."/>
            <person name="Apt K.E."/>
            <person name="Bechner M."/>
            <person name="Brzezinski M.A."/>
            <person name="Chaal B.K."/>
            <person name="Chiovitti A."/>
            <person name="Davis A.K."/>
            <person name="Demarest M.S."/>
            <person name="Detter J.C."/>
            <person name="Glavina T."/>
            <person name="Goodstein D."/>
            <person name="Hadi M.Z."/>
            <person name="Hellsten U."/>
            <person name="Hildebrand M."/>
            <person name="Jenkins B.D."/>
            <person name="Jurka J."/>
            <person name="Kapitonov V.V."/>
            <person name="Kroger N."/>
            <person name="Lau W.W."/>
            <person name="Lane T.W."/>
            <person name="Larimer F.W."/>
            <person name="Lippmeier J.C."/>
            <person name="Lucas S."/>
            <person name="Medina M."/>
            <person name="Montsant A."/>
            <person name="Obornik M."/>
            <person name="Parker M.S."/>
            <person name="Palenik B."/>
            <person name="Pazour G.J."/>
            <person name="Richardson P.M."/>
            <person name="Rynearson T.A."/>
            <person name="Saito M.A."/>
            <person name="Schwartz D.C."/>
            <person name="Thamatrakoln K."/>
            <person name="Valentin K."/>
            <person name="Vardi A."/>
            <person name="Wilkerson F.P."/>
            <person name="Rokhsar D.S."/>
        </authorList>
    </citation>
    <scope>NUCLEOTIDE SEQUENCE [LARGE SCALE GENOMIC DNA]</scope>
    <source>
        <strain evidence="2 3">CCMP1335</strain>
    </source>
</reference>
<name>B8C6J1_THAPS</name>
<dbReference type="KEGG" id="tps:THAPSDRAFT_7444"/>
<gene>
    <name evidence="2" type="ORF">THAPSDRAFT_7444</name>
</gene>
<keyword evidence="3" id="KW-1185">Reference proteome</keyword>
<dbReference type="RefSeq" id="XP_002291963.1">
    <property type="nucleotide sequence ID" value="XM_002291927.1"/>
</dbReference>
<keyword evidence="1" id="KW-0732">Signal</keyword>
<feature type="signal peptide" evidence="1">
    <location>
        <begin position="1"/>
        <end position="21"/>
    </location>
</feature>
<evidence type="ECO:0000313" key="3">
    <source>
        <dbReference type="Proteomes" id="UP000001449"/>
    </source>
</evidence>
<protein>
    <recommendedName>
        <fullName evidence="4">O-fucosyltransferase family protein</fullName>
    </recommendedName>
</protein>
<dbReference type="GeneID" id="7443472"/>
<dbReference type="PANTHER" id="PTHR36050:SF1">
    <property type="entry name" value="O-FUCOSYLTRANSFERASE 30"/>
    <property type="match status" value="1"/>
</dbReference>
<sequence length="438" mass="48865">MRGTLAVGIICCLALVLLSQGKNLRVSFTDLVSSASFEPKRNFSLAILDSSRDVYNTTPTSSLYTSSSSNKKYLFYYTHAGFSNQLIALQHAMQLAHSTNRTVIVPPLLPHRGNKSKYAFDGRNGKSFQEAVDAAVEDIKTVMSMKGREEYPSWTEVFDYDAKATGVNLIDLYDFVKDDSYNMHNMLNKTTIMDGVDPIKNGGDWNAFVRHFNQHFGNQTLAIIGSAYNIQIDAAFATHDEDAAKRIHQAVHSFTPSIKVINLLRAAFSYMPEQYVGVHIRFGDLFWIKHCNDSAVVEGYTGILRSLNESNVTNGTSIFIGSKDGRAKGCLEELSNHSYDVYNMNDLFEASAAATETNVLDGNTTTHHTMGLEQAMDDLHLDLGTKHLLLDYFLVALGVPPVFFARISFRPSGSTFQELIDDRNKHRVELLNRIRGIS</sequence>
<reference evidence="2 3" key="2">
    <citation type="journal article" date="2008" name="Nature">
        <title>The Phaeodactylum genome reveals the evolutionary history of diatom genomes.</title>
        <authorList>
            <person name="Bowler C."/>
            <person name="Allen A.E."/>
            <person name="Badger J.H."/>
            <person name="Grimwood J."/>
            <person name="Jabbari K."/>
            <person name="Kuo A."/>
            <person name="Maheswari U."/>
            <person name="Martens C."/>
            <person name="Maumus F."/>
            <person name="Otillar R.P."/>
            <person name="Rayko E."/>
            <person name="Salamov A."/>
            <person name="Vandepoele K."/>
            <person name="Beszteri B."/>
            <person name="Gruber A."/>
            <person name="Heijde M."/>
            <person name="Katinka M."/>
            <person name="Mock T."/>
            <person name="Valentin K."/>
            <person name="Verret F."/>
            <person name="Berges J.A."/>
            <person name="Brownlee C."/>
            <person name="Cadoret J.P."/>
            <person name="Chiovitti A."/>
            <person name="Choi C.J."/>
            <person name="Coesel S."/>
            <person name="De Martino A."/>
            <person name="Detter J.C."/>
            <person name="Durkin C."/>
            <person name="Falciatore A."/>
            <person name="Fournet J."/>
            <person name="Haruta M."/>
            <person name="Huysman M.J."/>
            <person name="Jenkins B.D."/>
            <person name="Jiroutova K."/>
            <person name="Jorgensen R.E."/>
            <person name="Joubert Y."/>
            <person name="Kaplan A."/>
            <person name="Kroger N."/>
            <person name="Kroth P.G."/>
            <person name="La Roche J."/>
            <person name="Lindquist E."/>
            <person name="Lommer M."/>
            <person name="Martin-Jezequel V."/>
            <person name="Lopez P.J."/>
            <person name="Lucas S."/>
            <person name="Mangogna M."/>
            <person name="McGinnis K."/>
            <person name="Medlin L.K."/>
            <person name="Montsant A."/>
            <person name="Oudot-Le Secq M.P."/>
            <person name="Napoli C."/>
            <person name="Obornik M."/>
            <person name="Parker M.S."/>
            <person name="Petit J.L."/>
            <person name="Porcel B.M."/>
            <person name="Poulsen N."/>
            <person name="Robison M."/>
            <person name="Rychlewski L."/>
            <person name="Rynearson T.A."/>
            <person name="Schmutz J."/>
            <person name="Shapiro H."/>
            <person name="Siaut M."/>
            <person name="Stanley M."/>
            <person name="Sussman M.R."/>
            <person name="Taylor A.R."/>
            <person name="Vardi A."/>
            <person name="von Dassow P."/>
            <person name="Vyverman W."/>
            <person name="Willis A."/>
            <person name="Wyrwicz L.S."/>
            <person name="Rokhsar D.S."/>
            <person name="Weissenbach J."/>
            <person name="Armbrust E.V."/>
            <person name="Green B.R."/>
            <person name="Van de Peer Y."/>
            <person name="Grigoriev I.V."/>
        </authorList>
    </citation>
    <scope>NUCLEOTIDE SEQUENCE [LARGE SCALE GENOMIC DNA]</scope>
    <source>
        <strain evidence="2 3">CCMP1335</strain>
    </source>
</reference>
<dbReference type="InParanoid" id="B8C6J1"/>
<dbReference type="AlphaFoldDB" id="B8C6J1"/>
<dbReference type="PANTHER" id="PTHR36050">
    <property type="entry name" value="O-FUCOSYLTRANSFERASE 30"/>
    <property type="match status" value="1"/>
</dbReference>
<dbReference type="Gene3D" id="3.40.50.11340">
    <property type="match status" value="1"/>
</dbReference>
<dbReference type="EMBL" id="CM000644">
    <property type="protein sequence ID" value="EED90814.1"/>
    <property type="molecule type" value="Genomic_DNA"/>
</dbReference>